<dbReference type="PANTHER" id="PTHR42700">
    <property type="entry name" value="SULFATE ADENYLYLTRANSFERASE"/>
    <property type="match status" value="1"/>
</dbReference>
<keyword evidence="4 6" id="KW-0547">Nucleotide-binding</keyword>
<sequence>MTAPLVYWITGLPAAGKTTLATALADALQQAGGRACVLDGDELRKGLCSDLGLSAADRAENIRRAGEVARLMAHNGLTVVCAFVSPFEADRQRVRALFAPGEFHEIHLSTPVEECARRDPKGLYARARAGLITGLTGWDGAYEVPDAPESRFDTQTTPLSSMVQQLLAARRAQL</sequence>
<evidence type="ECO:0000256" key="7">
    <source>
        <dbReference type="RuleBase" id="RU004347"/>
    </source>
</evidence>
<dbReference type="Pfam" id="PF01583">
    <property type="entry name" value="APS_kinase"/>
    <property type="match status" value="1"/>
</dbReference>
<gene>
    <name evidence="6" type="primary">cysC</name>
    <name evidence="9" type="ORF">HNP48_006676</name>
</gene>
<dbReference type="GO" id="GO:0005524">
    <property type="term" value="F:ATP binding"/>
    <property type="evidence" value="ECO:0007669"/>
    <property type="project" value="UniProtKB-UniRule"/>
</dbReference>
<dbReference type="Proteomes" id="UP000575083">
    <property type="component" value="Unassembled WGS sequence"/>
</dbReference>
<dbReference type="GO" id="GO:0019379">
    <property type="term" value="P:sulfate assimilation, phosphoadenylyl sulfate reduction by phosphoadenylyl-sulfate reductase (thioredoxin)"/>
    <property type="evidence" value="ECO:0007669"/>
    <property type="project" value="TreeGrafter"/>
</dbReference>
<comment type="pathway">
    <text evidence="6 7">Sulfur metabolism; hydrogen sulfide biosynthesis; sulfite from sulfate: step 2/3.</text>
</comment>
<evidence type="ECO:0000256" key="6">
    <source>
        <dbReference type="HAMAP-Rule" id="MF_00065"/>
    </source>
</evidence>
<evidence type="ECO:0000313" key="9">
    <source>
        <dbReference type="EMBL" id="MBB6563950.1"/>
    </source>
</evidence>
<evidence type="ECO:0000256" key="5">
    <source>
        <dbReference type="ARBA" id="ARBA00022840"/>
    </source>
</evidence>
<dbReference type="InterPro" id="IPR050512">
    <property type="entry name" value="Sulf_AdTrans/APS_kinase"/>
</dbReference>
<dbReference type="GO" id="GO:0070814">
    <property type="term" value="P:hydrogen sulfide biosynthetic process"/>
    <property type="evidence" value="ECO:0007669"/>
    <property type="project" value="UniProtKB-UniRule"/>
</dbReference>
<dbReference type="EMBL" id="JACHLK010000025">
    <property type="protein sequence ID" value="MBB6563950.1"/>
    <property type="molecule type" value="Genomic_DNA"/>
</dbReference>
<comment type="similarity">
    <text evidence="6 7">Belongs to the APS kinase family.</text>
</comment>
<dbReference type="UniPathway" id="UPA00140">
    <property type="reaction ID" value="UER00205"/>
</dbReference>
<dbReference type="InterPro" id="IPR059117">
    <property type="entry name" value="APS_kinase_dom"/>
</dbReference>
<evidence type="ECO:0000256" key="3">
    <source>
        <dbReference type="ARBA" id="ARBA00022679"/>
    </source>
</evidence>
<evidence type="ECO:0000256" key="2">
    <source>
        <dbReference type="ARBA" id="ARBA00012121"/>
    </source>
</evidence>
<proteinExistence type="inferred from homology"/>
<dbReference type="CDD" id="cd02027">
    <property type="entry name" value="APSK"/>
    <property type="match status" value="1"/>
</dbReference>
<comment type="caution">
    <text evidence="9">The sequence shown here is derived from an EMBL/GenBank/DDBJ whole genome shotgun (WGS) entry which is preliminary data.</text>
</comment>
<dbReference type="RefSeq" id="WP_260420478.1">
    <property type="nucleotide sequence ID" value="NZ_JACHLK010000025.1"/>
</dbReference>
<feature type="active site" description="Phosphoserine intermediate" evidence="6">
    <location>
        <position position="85"/>
    </location>
</feature>
<feature type="binding site" evidence="6">
    <location>
        <begin position="11"/>
        <end position="18"/>
    </location>
    <ligand>
        <name>ATP</name>
        <dbReference type="ChEBI" id="CHEBI:30616"/>
    </ligand>
</feature>
<dbReference type="GO" id="GO:0010134">
    <property type="term" value="P:sulfate assimilation via adenylyl sulfate reduction"/>
    <property type="evidence" value="ECO:0007669"/>
    <property type="project" value="TreeGrafter"/>
</dbReference>
<evidence type="ECO:0000256" key="4">
    <source>
        <dbReference type="ARBA" id="ARBA00022741"/>
    </source>
</evidence>
<evidence type="ECO:0000259" key="8">
    <source>
        <dbReference type="Pfam" id="PF01583"/>
    </source>
</evidence>
<evidence type="ECO:0000256" key="1">
    <source>
        <dbReference type="ARBA" id="ARBA00001823"/>
    </source>
</evidence>
<comment type="catalytic activity">
    <reaction evidence="1 6 7">
        <text>adenosine 5'-phosphosulfate + ATP = 3'-phosphoadenylyl sulfate + ADP + H(+)</text>
        <dbReference type="Rhea" id="RHEA:24152"/>
        <dbReference type="ChEBI" id="CHEBI:15378"/>
        <dbReference type="ChEBI" id="CHEBI:30616"/>
        <dbReference type="ChEBI" id="CHEBI:58243"/>
        <dbReference type="ChEBI" id="CHEBI:58339"/>
        <dbReference type="ChEBI" id="CHEBI:456216"/>
        <dbReference type="EC" id="2.7.1.25"/>
    </reaction>
</comment>
<dbReference type="GO" id="GO:0005737">
    <property type="term" value="C:cytoplasm"/>
    <property type="evidence" value="ECO:0007669"/>
    <property type="project" value="TreeGrafter"/>
</dbReference>
<dbReference type="NCBIfam" id="TIGR00455">
    <property type="entry name" value="apsK"/>
    <property type="match status" value="1"/>
</dbReference>
<dbReference type="SUPFAM" id="SSF52540">
    <property type="entry name" value="P-loop containing nucleoside triphosphate hydrolases"/>
    <property type="match status" value="1"/>
</dbReference>
<dbReference type="InterPro" id="IPR027417">
    <property type="entry name" value="P-loop_NTPase"/>
</dbReference>
<feature type="domain" description="APS kinase" evidence="8">
    <location>
        <begin position="5"/>
        <end position="150"/>
    </location>
</feature>
<dbReference type="InterPro" id="IPR002891">
    <property type="entry name" value="APS"/>
</dbReference>
<keyword evidence="6 7" id="KW-0418">Kinase</keyword>
<keyword evidence="5 6" id="KW-0067">ATP-binding</keyword>
<accession>A0A7X0PL35</accession>
<evidence type="ECO:0000313" key="10">
    <source>
        <dbReference type="Proteomes" id="UP000575083"/>
    </source>
</evidence>
<name>A0A7X0PL35_9BURK</name>
<organism evidence="9 10">
    <name type="scientific">Acidovorax soli</name>
    <dbReference type="NCBI Taxonomy" id="592050"/>
    <lineage>
        <taxon>Bacteria</taxon>
        <taxon>Pseudomonadati</taxon>
        <taxon>Pseudomonadota</taxon>
        <taxon>Betaproteobacteria</taxon>
        <taxon>Burkholderiales</taxon>
        <taxon>Comamonadaceae</taxon>
        <taxon>Acidovorax</taxon>
    </lineage>
</organism>
<keyword evidence="3 6" id="KW-0808">Transferase</keyword>
<dbReference type="Gene3D" id="3.40.50.300">
    <property type="entry name" value="P-loop containing nucleotide triphosphate hydrolases"/>
    <property type="match status" value="1"/>
</dbReference>
<keyword evidence="6" id="KW-0597">Phosphoprotein</keyword>
<keyword evidence="10" id="KW-1185">Reference proteome</keyword>
<dbReference type="EC" id="2.7.1.25" evidence="2 6"/>
<comment type="function">
    <text evidence="6 7">Catalyzes the synthesis of activated sulfate.</text>
</comment>
<protein>
    <recommendedName>
        <fullName evidence="2 6">Adenylyl-sulfate kinase</fullName>
        <ecNumber evidence="2 6">2.7.1.25</ecNumber>
    </recommendedName>
    <alternativeName>
        <fullName evidence="6">APS kinase</fullName>
    </alternativeName>
    <alternativeName>
        <fullName evidence="6">ATP adenosine-5'-phosphosulfate 3'-phosphotransferase</fullName>
    </alternativeName>
    <alternativeName>
        <fullName evidence="6">Adenosine-5'-phosphosulfate kinase</fullName>
    </alternativeName>
</protein>
<dbReference type="PANTHER" id="PTHR42700:SF1">
    <property type="entry name" value="SULFATE ADENYLYLTRANSFERASE"/>
    <property type="match status" value="1"/>
</dbReference>
<dbReference type="NCBIfam" id="NF003013">
    <property type="entry name" value="PRK03846.1"/>
    <property type="match status" value="1"/>
</dbReference>
<reference evidence="9 10" key="1">
    <citation type="submission" date="2020-08" db="EMBL/GenBank/DDBJ databases">
        <title>Functional genomics of gut bacteria from endangered species of beetles.</title>
        <authorList>
            <person name="Carlos-Shanley C."/>
        </authorList>
    </citation>
    <scope>NUCLEOTIDE SEQUENCE [LARGE SCALE GENOMIC DNA]</scope>
    <source>
        <strain evidence="9 10">S00198</strain>
    </source>
</reference>
<dbReference type="HAMAP" id="MF_00065">
    <property type="entry name" value="Adenylyl_sulf_kinase"/>
    <property type="match status" value="1"/>
</dbReference>
<dbReference type="AlphaFoldDB" id="A0A7X0PL35"/>
<dbReference type="GO" id="GO:0004781">
    <property type="term" value="F:sulfate adenylyltransferase (ATP) activity"/>
    <property type="evidence" value="ECO:0007669"/>
    <property type="project" value="TreeGrafter"/>
</dbReference>
<dbReference type="GO" id="GO:0004020">
    <property type="term" value="F:adenylylsulfate kinase activity"/>
    <property type="evidence" value="ECO:0007669"/>
    <property type="project" value="UniProtKB-UniRule"/>
</dbReference>